<dbReference type="GO" id="GO:0005886">
    <property type="term" value="C:plasma membrane"/>
    <property type="evidence" value="ECO:0007669"/>
    <property type="project" value="TreeGrafter"/>
</dbReference>
<feature type="non-terminal residue" evidence="7">
    <location>
        <position position="1"/>
    </location>
</feature>
<dbReference type="EMBL" id="KB207268">
    <property type="protein sequence ID" value="ELP83479.1"/>
    <property type="molecule type" value="Genomic_DNA"/>
</dbReference>
<keyword evidence="8" id="KW-1185">Reference proteome</keyword>
<evidence type="ECO:0000256" key="5">
    <source>
        <dbReference type="SAM" id="Phobius"/>
    </source>
</evidence>
<dbReference type="RefSeq" id="XP_004182825.1">
    <property type="nucleotide sequence ID" value="XM_004182777.1"/>
</dbReference>
<evidence type="ECO:0000313" key="7">
    <source>
        <dbReference type="EMBL" id="ELP83479.1"/>
    </source>
</evidence>
<accession>A0A0A1TU81</accession>
<feature type="region of interest" description="Disordered" evidence="4">
    <location>
        <begin position="116"/>
        <end position="149"/>
    </location>
</feature>
<dbReference type="AlphaFoldDB" id="A0A0A1TU81"/>
<evidence type="ECO:0000256" key="1">
    <source>
        <dbReference type="ARBA" id="ARBA00004127"/>
    </source>
</evidence>
<feature type="compositionally biased region" description="Basic and acidic residues" evidence="4">
    <location>
        <begin position="135"/>
        <end position="149"/>
    </location>
</feature>
<dbReference type="VEuPathDB" id="AmoebaDB:EIN_376540"/>
<dbReference type="GeneID" id="14882367"/>
<evidence type="ECO:0000256" key="4">
    <source>
        <dbReference type="SAM" id="MobiDB-lite"/>
    </source>
</evidence>
<dbReference type="SUPFAM" id="SSF81665">
    <property type="entry name" value="Calcium ATPase, transmembrane domain M"/>
    <property type="match status" value="1"/>
</dbReference>
<dbReference type="InterPro" id="IPR006068">
    <property type="entry name" value="ATPase_P-typ_cation-transptr_C"/>
</dbReference>
<feature type="transmembrane region" description="Helical" evidence="5">
    <location>
        <begin position="20"/>
        <end position="46"/>
    </location>
</feature>
<dbReference type="KEGG" id="eiv:EIN_376540"/>
<dbReference type="GO" id="GO:0005388">
    <property type="term" value="F:P-type calcium transporter activity"/>
    <property type="evidence" value="ECO:0007669"/>
    <property type="project" value="TreeGrafter"/>
</dbReference>
<comment type="subcellular location">
    <subcellularLocation>
        <location evidence="1">Endomembrane system</location>
        <topology evidence="1">Multi-pass membrane protein</topology>
    </subcellularLocation>
</comment>
<keyword evidence="5" id="KW-0812">Transmembrane</keyword>
<name>A0A0A1TU81_ENTIV</name>
<evidence type="ECO:0000259" key="6">
    <source>
        <dbReference type="Pfam" id="PF00689"/>
    </source>
</evidence>
<dbReference type="Gene3D" id="1.20.1110.10">
    <property type="entry name" value="Calcium-transporting ATPase, transmembrane domain"/>
    <property type="match status" value="1"/>
</dbReference>
<evidence type="ECO:0000256" key="3">
    <source>
        <dbReference type="ARBA" id="ARBA00022842"/>
    </source>
</evidence>
<dbReference type="GO" id="GO:0012505">
    <property type="term" value="C:endomembrane system"/>
    <property type="evidence" value="ECO:0007669"/>
    <property type="project" value="UniProtKB-SubCell"/>
</dbReference>
<dbReference type="OrthoDB" id="116380at2759"/>
<sequence length="149" mass="16752">FNEFNSRKVNGEHNVFSNVFTNYIFLGIILGTVVVQFVIVQFLGILFGGVEFNPSEDTYGLSWQGWLFSLLLSFLTLLVGQISFFIPVPKEVPKKFKGEPSLLEKILCCKFCCKSKESGQEEDSESSDSSISEGPTEHKKLLAVEKEEK</sequence>
<dbReference type="Pfam" id="PF00689">
    <property type="entry name" value="Cation_ATPase_C"/>
    <property type="match status" value="1"/>
</dbReference>
<keyword evidence="2" id="KW-0479">Metal-binding</keyword>
<evidence type="ECO:0000256" key="2">
    <source>
        <dbReference type="ARBA" id="ARBA00022723"/>
    </source>
</evidence>
<protein>
    <submittedName>
        <fullName evidence="7">Plasma membrane calcium-transporting atpase, putative</fullName>
    </submittedName>
</protein>
<evidence type="ECO:0000313" key="8">
    <source>
        <dbReference type="Proteomes" id="UP000014680"/>
    </source>
</evidence>
<feature type="transmembrane region" description="Helical" evidence="5">
    <location>
        <begin position="66"/>
        <end position="88"/>
    </location>
</feature>
<organism evidence="7 8">
    <name type="scientific">Entamoeba invadens IP1</name>
    <dbReference type="NCBI Taxonomy" id="370355"/>
    <lineage>
        <taxon>Eukaryota</taxon>
        <taxon>Amoebozoa</taxon>
        <taxon>Evosea</taxon>
        <taxon>Archamoebae</taxon>
        <taxon>Mastigamoebida</taxon>
        <taxon>Entamoebidae</taxon>
        <taxon>Entamoeba</taxon>
    </lineage>
</organism>
<dbReference type="Proteomes" id="UP000014680">
    <property type="component" value="Unassembled WGS sequence"/>
</dbReference>
<reference evidence="7 8" key="1">
    <citation type="submission" date="2012-10" db="EMBL/GenBank/DDBJ databases">
        <authorList>
            <person name="Zafar N."/>
            <person name="Inman J."/>
            <person name="Hall N."/>
            <person name="Lorenzi H."/>
            <person name="Caler E."/>
        </authorList>
    </citation>
    <scope>NUCLEOTIDE SEQUENCE [LARGE SCALE GENOMIC DNA]</scope>
    <source>
        <strain evidence="7 8">IP1</strain>
    </source>
</reference>
<dbReference type="GO" id="GO:0046872">
    <property type="term" value="F:metal ion binding"/>
    <property type="evidence" value="ECO:0007669"/>
    <property type="project" value="UniProtKB-KW"/>
</dbReference>
<gene>
    <name evidence="7" type="ORF">EIN_376540</name>
</gene>
<keyword evidence="5" id="KW-1133">Transmembrane helix</keyword>
<dbReference type="PANTHER" id="PTHR24093:SF369">
    <property type="entry name" value="CALCIUM-TRANSPORTING ATPASE"/>
    <property type="match status" value="1"/>
</dbReference>
<keyword evidence="3" id="KW-0460">Magnesium</keyword>
<proteinExistence type="predicted"/>
<keyword evidence="5" id="KW-0472">Membrane</keyword>
<feature type="domain" description="Cation-transporting P-type ATPase C-terminal" evidence="6">
    <location>
        <begin position="1"/>
        <end position="83"/>
    </location>
</feature>
<dbReference type="InterPro" id="IPR023298">
    <property type="entry name" value="ATPase_P-typ_TM_dom_sf"/>
</dbReference>
<dbReference type="PANTHER" id="PTHR24093">
    <property type="entry name" value="CATION TRANSPORTING ATPASE"/>
    <property type="match status" value="1"/>
</dbReference>